<organism evidence="1 2">
    <name type="scientific">Mycena albidolilacea</name>
    <dbReference type="NCBI Taxonomy" id="1033008"/>
    <lineage>
        <taxon>Eukaryota</taxon>
        <taxon>Fungi</taxon>
        <taxon>Dikarya</taxon>
        <taxon>Basidiomycota</taxon>
        <taxon>Agaricomycotina</taxon>
        <taxon>Agaricomycetes</taxon>
        <taxon>Agaricomycetidae</taxon>
        <taxon>Agaricales</taxon>
        <taxon>Marasmiineae</taxon>
        <taxon>Mycenaceae</taxon>
        <taxon>Mycena</taxon>
    </lineage>
</organism>
<protein>
    <submittedName>
        <fullName evidence="1">Uncharacterized protein</fullName>
    </submittedName>
</protein>
<evidence type="ECO:0000313" key="2">
    <source>
        <dbReference type="Proteomes" id="UP001218218"/>
    </source>
</evidence>
<reference evidence="1" key="1">
    <citation type="submission" date="2023-03" db="EMBL/GenBank/DDBJ databases">
        <title>Massive genome expansion in bonnet fungi (Mycena s.s.) driven by repeated elements and novel gene families across ecological guilds.</title>
        <authorList>
            <consortium name="Lawrence Berkeley National Laboratory"/>
            <person name="Harder C.B."/>
            <person name="Miyauchi S."/>
            <person name="Viragh M."/>
            <person name="Kuo A."/>
            <person name="Thoen E."/>
            <person name="Andreopoulos B."/>
            <person name="Lu D."/>
            <person name="Skrede I."/>
            <person name="Drula E."/>
            <person name="Henrissat B."/>
            <person name="Morin E."/>
            <person name="Kohler A."/>
            <person name="Barry K."/>
            <person name="LaButti K."/>
            <person name="Morin E."/>
            <person name="Salamov A."/>
            <person name="Lipzen A."/>
            <person name="Mereny Z."/>
            <person name="Hegedus B."/>
            <person name="Baldrian P."/>
            <person name="Stursova M."/>
            <person name="Weitz H."/>
            <person name="Taylor A."/>
            <person name="Grigoriev I.V."/>
            <person name="Nagy L.G."/>
            <person name="Martin F."/>
            <person name="Kauserud H."/>
        </authorList>
    </citation>
    <scope>NUCLEOTIDE SEQUENCE</scope>
    <source>
        <strain evidence="1">CBHHK002</strain>
    </source>
</reference>
<name>A0AAD6ZUU2_9AGAR</name>
<dbReference type="AlphaFoldDB" id="A0AAD6ZUU2"/>
<accession>A0AAD6ZUU2</accession>
<proteinExistence type="predicted"/>
<evidence type="ECO:0000313" key="1">
    <source>
        <dbReference type="EMBL" id="KAJ7339228.1"/>
    </source>
</evidence>
<sequence>MRGPQSCSRSTAPPRAHIEPRAAAPCLPVRRASPFPNSRLPLLLPALLSTSSPLSTSPRTPTTADHRLASLLARNIATILARLHANLNTIPEPSPSLSNLEQQDLLLCERLQALIALHGRGVRSASPTPTGITPAACAPSVLLSGSEGVDIAYPLLSTVTPAPPAPLRFITTTRARSSSRGNAGSGAVLEMPVLVATLLLRRREGKGQTGADTRRVFVPRASKLRVAS</sequence>
<keyword evidence="2" id="KW-1185">Reference proteome</keyword>
<dbReference type="EMBL" id="JARIHO010000028">
    <property type="protein sequence ID" value="KAJ7339228.1"/>
    <property type="molecule type" value="Genomic_DNA"/>
</dbReference>
<gene>
    <name evidence="1" type="ORF">DFH08DRAFT_1014126</name>
</gene>
<comment type="caution">
    <text evidence="1">The sequence shown here is derived from an EMBL/GenBank/DDBJ whole genome shotgun (WGS) entry which is preliminary data.</text>
</comment>
<dbReference type="Proteomes" id="UP001218218">
    <property type="component" value="Unassembled WGS sequence"/>
</dbReference>